<protein>
    <submittedName>
        <fullName evidence="1">Uncharacterized protein</fullName>
    </submittedName>
</protein>
<gene>
    <name evidence="1" type="ORF">S03H2_15419</name>
</gene>
<evidence type="ECO:0000313" key="1">
    <source>
        <dbReference type="EMBL" id="GAH33296.1"/>
    </source>
</evidence>
<accession>X1EIZ0</accession>
<sequence length="49" mass="6117">MLIEFYREFYKNRKQDPTGFQTLKRILNEQNMEAFKEKWQAFVLKLTFP</sequence>
<dbReference type="AlphaFoldDB" id="X1EIZ0"/>
<name>X1EIZ0_9ZZZZ</name>
<comment type="caution">
    <text evidence="1">The sequence shown here is derived from an EMBL/GenBank/DDBJ whole genome shotgun (WGS) entry which is preliminary data.</text>
</comment>
<organism evidence="1">
    <name type="scientific">marine sediment metagenome</name>
    <dbReference type="NCBI Taxonomy" id="412755"/>
    <lineage>
        <taxon>unclassified sequences</taxon>
        <taxon>metagenomes</taxon>
        <taxon>ecological metagenomes</taxon>
    </lineage>
</organism>
<reference evidence="1" key="1">
    <citation type="journal article" date="2014" name="Front. Microbiol.">
        <title>High frequency of phylogenetically diverse reductive dehalogenase-homologous genes in deep subseafloor sedimentary metagenomes.</title>
        <authorList>
            <person name="Kawai M."/>
            <person name="Futagami T."/>
            <person name="Toyoda A."/>
            <person name="Takaki Y."/>
            <person name="Nishi S."/>
            <person name="Hori S."/>
            <person name="Arai W."/>
            <person name="Tsubouchi T."/>
            <person name="Morono Y."/>
            <person name="Uchiyama I."/>
            <person name="Ito T."/>
            <person name="Fujiyama A."/>
            <person name="Inagaki F."/>
            <person name="Takami H."/>
        </authorList>
    </citation>
    <scope>NUCLEOTIDE SEQUENCE</scope>
    <source>
        <strain evidence="1">Expedition CK06-06</strain>
    </source>
</reference>
<dbReference type="EMBL" id="BARU01007839">
    <property type="protein sequence ID" value="GAH33296.1"/>
    <property type="molecule type" value="Genomic_DNA"/>
</dbReference>
<proteinExistence type="predicted"/>